<dbReference type="NCBIfam" id="NF047558">
    <property type="entry name" value="TPR_END_plus"/>
    <property type="match status" value="1"/>
</dbReference>
<sequence>MTPEKLEYFRDSIRFKVEGSIPIESVVTPRNPKAILIFRSSTTTLDLGELELKKNLSDYSFEAEFRLAFQPWIQESILELQFFQGKKETAEPFEKRTLAQGIILTPFLAKVGKASPSEPIPDVGLIIPAGAVDQGAAQTKNFLFLFDPGSSIYKASAANEKQFELVRDFVTENPDVKSVKITGIQSPENSEGKNSKLGMDRAQSLLKVIQNKKLFLRDSMIEVGARWNDWFDFRLLLWDYSGLSTSAKDQYYDVLMNGDDFLTQKEKLREIRGFDQVARQLFPKLRGAKLEIIAKPGMGIGLTKMSILQKELTGNSSNSELEFLDWALAAESSPRLEEKSQIYIKMTELFRSPLPYNNLAVVKMQQAQRTFDPDEKENLWAEAEWLLQQALRLEENPYSLHNLGQILALRGYYWEAYKYLSNASVLTRNPDFLKRNEALRGALDILRGDYKLATLRFDYEYTEPSSYFNKGLAHLLSKEYSKASLAFEESVFLSREFGYGYYGLALLAVNSGQPEVASIQLQKAIEANEELYKWMLFDPSFEEIRNSEDFFENLRKD</sequence>
<dbReference type="Gene3D" id="1.25.40.10">
    <property type="entry name" value="Tetratricopeptide repeat domain"/>
    <property type="match status" value="2"/>
</dbReference>
<dbReference type="InterPro" id="IPR036737">
    <property type="entry name" value="OmpA-like_sf"/>
</dbReference>
<dbReference type="SUPFAM" id="SSF48452">
    <property type="entry name" value="TPR-like"/>
    <property type="match status" value="1"/>
</dbReference>
<organism evidence="1 2">
    <name type="scientific">Algoriphagus limi</name>
    <dbReference type="NCBI Taxonomy" id="2975273"/>
    <lineage>
        <taxon>Bacteria</taxon>
        <taxon>Pseudomonadati</taxon>
        <taxon>Bacteroidota</taxon>
        <taxon>Cytophagia</taxon>
        <taxon>Cytophagales</taxon>
        <taxon>Cyclobacteriaceae</taxon>
        <taxon>Algoriphagus</taxon>
    </lineage>
</organism>
<proteinExistence type="predicted"/>
<dbReference type="InterPro" id="IPR019734">
    <property type="entry name" value="TPR_rpt"/>
</dbReference>
<dbReference type="EMBL" id="JANWGH010000001">
    <property type="protein sequence ID" value="MCS5490319.1"/>
    <property type="molecule type" value="Genomic_DNA"/>
</dbReference>
<comment type="caution">
    <text evidence="1">The sequence shown here is derived from an EMBL/GenBank/DDBJ whole genome shotgun (WGS) entry which is preliminary data.</text>
</comment>
<reference evidence="1 2" key="1">
    <citation type="submission" date="2022-08" db="EMBL/GenBank/DDBJ databases">
        <title>Algoriphagus sp. CAU 1643 isolated from mud.</title>
        <authorList>
            <person name="Kim W."/>
        </authorList>
    </citation>
    <scope>NUCLEOTIDE SEQUENCE [LARGE SCALE GENOMIC DNA]</scope>
    <source>
        <strain evidence="1 2">CAU 1643</strain>
    </source>
</reference>
<dbReference type="RefSeq" id="WP_259413988.1">
    <property type="nucleotide sequence ID" value="NZ_JANWGH010000001.1"/>
</dbReference>
<dbReference type="Gene3D" id="3.30.1330.60">
    <property type="entry name" value="OmpA-like domain"/>
    <property type="match status" value="1"/>
</dbReference>
<evidence type="ECO:0000313" key="2">
    <source>
        <dbReference type="Proteomes" id="UP001206788"/>
    </source>
</evidence>
<evidence type="ECO:0008006" key="3">
    <source>
        <dbReference type="Google" id="ProtNLM"/>
    </source>
</evidence>
<name>A0ABT2G541_9BACT</name>
<gene>
    <name evidence="1" type="ORF">NY014_07760</name>
</gene>
<keyword evidence="2" id="KW-1185">Reference proteome</keyword>
<accession>A0ABT2G541</accession>
<evidence type="ECO:0000313" key="1">
    <source>
        <dbReference type="EMBL" id="MCS5490319.1"/>
    </source>
</evidence>
<dbReference type="InterPro" id="IPR011990">
    <property type="entry name" value="TPR-like_helical_dom_sf"/>
</dbReference>
<dbReference type="SMART" id="SM00028">
    <property type="entry name" value="TPR"/>
    <property type="match status" value="3"/>
</dbReference>
<protein>
    <recommendedName>
        <fullName evidence="3">Tetratricopeptide repeat-containing protein</fullName>
    </recommendedName>
</protein>
<dbReference type="Proteomes" id="UP001206788">
    <property type="component" value="Unassembled WGS sequence"/>
</dbReference>